<dbReference type="PANTHER" id="PTHR13136">
    <property type="entry name" value="TESTIS DEVELOPMENT PROTEIN PRTD"/>
    <property type="match status" value="1"/>
</dbReference>
<dbReference type="AlphaFoldDB" id="A0AAD9JF57"/>
<comment type="caution">
    <text evidence="2">The sequence shown here is derived from an EMBL/GenBank/DDBJ whole genome shotgun (WGS) entry which is preliminary data.</text>
</comment>
<protein>
    <recommendedName>
        <fullName evidence="1">KANL3/Tex30 alpha/beta hydrolase-like domain-containing protein</fullName>
    </recommendedName>
</protein>
<dbReference type="InterPro" id="IPR029058">
    <property type="entry name" value="AB_hydrolase_fold"/>
</dbReference>
<dbReference type="EMBL" id="JAODUP010000341">
    <property type="protein sequence ID" value="KAK2152044.1"/>
    <property type="molecule type" value="Genomic_DNA"/>
</dbReference>
<feature type="domain" description="KANL3/Tex30 alpha/beta hydrolase-like" evidence="1">
    <location>
        <begin position="58"/>
        <end position="246"/>
    </location>
</feature>
<organism evidence="2 3">
    <name type="scientific">Paralvinella palmiformis</name>
    <dbReference type="NCBI Taxonomy" id="53620"/>
    <lineage>
        <taxon>Eukaryota</taxon>
        <taxon>Metazoa</taxon>
        <taxon>Spiralia</taxon>
        <taxon>Lophotrochozoa</taxon>
        <taxon>Annelida</taxon>
        <taxon>Polychaeta</taxon>
        <taxon>Sedentaria</taxon>
        <taxon>Canalipalpata</taxon>
        <taxon>Terebellida</taxon>
        <taxon>Terebelliformia</taxon>
        <taxon>Alvinellidae</taxon>
        <taxon>Paralvinella</taxon>
    </lineage>
</organism>
<dbReference type="Proteomes" id="UP001208570">
    <property type="component" value="Unassembled WGS sequence"/>
</dbReference>
<dbReference type="Pfam" id="PF20408">
    <property type="entry name" value="Abhydrolase_11"/>
    <property type="match status" value="1"/>
</dbReference>
<dbReference type="InterPro" id="IPR026555">
    <property type="entry name" value="NSL3/Tex30"/>
</dbReference>
<reference evidence="2" key="1">
    <citation type="journal article" date="2023" name="Mol. Biol. Evol.">
        <title>Third-Generation Sequencing Reveals the Adaptive Role of the Epigenome in Three Deep-Sea Polychaetes.</title>
        <authorList>
            <person name="Perez M."/>
            <person name="Aroh O."/>
            <person name="Sun Y."/>
            <person name="Lan Y."/>
            <person name="Juniper S.K."/>
            <person name="Young C.R."/>
            <person name="Angers B."/>
            <person name="Qian P.Y."/>
        </authorList>
    </citation>
    <scope>NUCLEOTIDE SEQUENCE</scope>
    <source>
        <strain evidence="2">P08H-3</strain>
    </source>
</reference>
<dbReference type="InterPro" id="IPR046879">
    <property type="entry name" value="KANL3/Tex30_Abhydrolase"/>
</dbReference>
<dbReference type="PANTHER" id="PTHR13136:SF11">
    <property type="entry name" value="TESTIS-EXPRESSED PROTEIN 30"/>
    <property type="match status" value="1"/>
</dbReference>
<sequence length="254" mass="28619">MPKRSNSDPELNDNSKVAKCDEVQVQKITEEAVKIPYKDKIIDGMLTFPTPSDSNNHTAVILTHGAGGDMNIKQLKYLSEYLSRSGFTILRFTCRGLNVNYKTNVYRSTLKFLHSNAEEYGIKKCVLGGRSMGCRAAVQLANQLQERKEPELSDFVVGIICLAYPLHLQDEKEKLRDGPLLTMKMPAFFISGTEDEMAEKKIFEEVLKKMPGSPVIHWLEGVGHSHTSRKAEQLNVEKSVCEAVKSWLTKLVRD</sequence>
<evidence type="ECO:0000259" key="1">
    <source>
        <dbReference type="Pfam" id="PF20408"/>
    </source>
</evidence>
<evidence type="ECO:0000313" key="3">
    <source>
        <dbReference type="Proteomes" id="UP001208570"/>
    </source>
</evidence>
<proteinExistence type="predicted"/>
<keyword evidence="3" id="KW-1185">Reference proteome</keyword>
<name>A0AAD9JF57_9ANNE</name>
<evidence type="ECO:0000313" key="2">
    <source>
        <dbReference type="EMBL" id="KAK2152044.1"/>
    </source>
</evidence>
<gene>
    <name evidence="2" type="ORF">LSH36_341g04036</name>
</gene>
<dbReference type="Gene3D" id="3.40.50.1820">
    <property type="entry name" value="alpha/beta hydrolase"/>
    <property type="match status" value="1"/>
</dbReference>
<accession>A0AAD9JF57</accession>
<dbReference type="SUPFAM" id="SSF53474">
    <property type="entry name" value="alpha/beta-Hydrolases"/>
    <property type="match status" value="1"/>
</dbReference>